<name>A0A7J9CV25_GOSGO</name>
<keyword evidence="3" id="KW-1185">Reference proteome</keyword>
<dbReference type="PANTHER" id="PTHR33116">
    <property type="entry name" value="REVERSE TRANSCRIPTASE ZINC-BINDING DOMAIN-CONTAINING PROTEIN-RELATED-RELATED"/>
    <property type="match status" value="1"/>
</dbReference>
<dbReference type="PANTHER" id="PTHR33116:SF80">
    <property type="entry name" value="REVERSE TRANSCRIPTASE ZINC-BINDING DOMAIN-CONTAINING PROTEIN"/>
    <property type="match status" value="1"/>
</dbReference>
<dbReference type="EMBL" id="JABEZY010000013">
    <property type="protein sequence ID" value="MBA0752327.1"/>
    <property type="molecule type" value="Genomic_DNA"/>
</dbReference>
<evidence type="ECO:0000313" key="3">
    <source>
        <dbReference type="Proteomes" id="UP000593579"/>
    </source>
</evidence>
<organism evidence="2 3">
    <name type="scientific">Gossypium gossypioides</name>
    <name type="common">Mexican cotton</name>
    <name type="synonym">Selera gossypioides</name>
    <dbReference type="NCBI Taxonomy" id="34282"/>
    <lineage>
        <taxon>Eukaryota</taxon>
        <taxon>Viridiplantae</taxon>
        <taxon>Streptophyta</taxon>
        <taxon>Embryophyta</taxon>
        <taxon>Tracheophyta</taxon>
        <taxon>Spermatophyta</taxon>
        <taxon>Magnoliopsida</taxon>
        <taxon>eudicotyledons</taxon>
        <taxon>Gunneridae</taxon>
        <taxon>Pentapetalae</taxon>
        <taxon>rosids</taxon>
        <taxon>malvids</taxon>
        <taxon>Malvales</taxon>
        <taxon>Malvaceae</taxon>
        <taxon>Malvoideae</taxon>
        <taxon>Gossypium</taxon>
    </lineage>
</organism>
<dbReference type="Proteomes" id="UP000593579">
    <property type="component" value="Unassembled WGS sequence"/>
</dbReference>
<accession>A0A7J9CV25</accession>
<protein>
    <submittedName>
        <fullName evidence="2">Uncharacterized protein</fullName>
    </submittedName>
</protein>
<dbReference type="AlphaFoldDB" id="A0A7J9CV25"/>
<proteinExistence type="predicted"/>
<dbReference type="OrthoDB" id="1739308at2759"/>
<comment type="caution">
    <text evidence="2">The sequence shown here is derived from an EMBL/GenBank/DDBJ whole genome shotgun (WGS) entry which is preliminary data.</text>
</comment>
<gene>
    <name evidence="2" type="ORF">Gogos_001170</name>
</gene>
<evidence type="ECO:0000256" key="1">
    <source>
        <dbReference type="SAM" id="MobiDB-lite"/>
    </source>
</evidence>
<reference evidence="2 3" key="1">
    <citation type="journal article" date="2019" name="Genome Biol. Evol.">
        <title>Insights into the evolution of the New World diploid cottons (Gossypium, subgenus Houzingenia) based on genome sequencing.</title>
        <authorList>
            <person name="Grover C.E."/>
            <person name="Arick M.A. 2nd"/>
            <person name="Thrash A."/>
            <person name="Conover J.L."/>
            <person name="Sanders W.S."/>
            <person name="Peterson D.G."/>
            <person name="Frelichowski J.E."/>
            <person name="Scheffler J.A."/>
            <person name="Scheffler B.E."/>
            <person name="Wendel J.F."/>
        </authorList>
    </citation>
    <scope>NUCLEOTIDE SEQUENCE [LARGE SCALE GENOMIC DNA]</scope>
    <source>
        <strain evidence="2">5</strain>
        <tissue evidence="2">Leaf</tissue>
    </source>
</reference>
<evidence type="ECO:0000313" key="2">
    <source>
        <dbReference type="EMBL" id="MBA0752327.1"/>
    </source>
</evidence>
<sequence length="248" mass="27742">MESLNLNLICFVEKIGFKFGRLRTRYLGVPLVTKNLRLTLAVISSLQNFWCSKIIEEITKLCNAFLWKGSDGSIKGARLNWFDVCHPKAEGGLGIRDLLAWNKACIMKNLACINKLLELRELILQVGIPHVGGSFQFYISFFRNVNSNESRQIGNFLRYSKLLALGSGGQAAMDAKSWLLMIMLINGLLLWPNEAVSASHRKTIPSGRDFPYKFKSVSKRVATLSPPPSPKLRPHPSFQATPPPPISI</sequence>
<feature type="region of interest" description="Disordered" evidence="1">
    <location>
        <begin position="221"/>
        <end position="248"/>
    </location>
</feature>